<evidence type="ECO:0000313" key="2">
    <source>
        <dbReference type="EMBL" id="VDP87368.1"/>
    </source>
</evidence>
<accession>A0A3P8HUE3</accession>
<reference evidence="2 3" key="1">
    <citation type="submission" date="2018-11" db="EMBL/GenBank/DDBJ databases">
        <authorList>
            <consortium name="Pathogen Informatics"/>
        </authorList>
    </citation>
    <scope>NUCLEOTIDE SEQUENCE [LARGE SCALE GENOMIC DNA]</scope>
    <source>
        <strain>Denwood</strain>
        <strain evidence="3">Zambia</strain>
    </source>
</reference>
<feature type="region of interest" description="Disordered" evidence="1">
    <location>
        <begin position="46"/>
        <end position="67"/>
    </location>
</feature>
<evidence type="ECO:0000256" key="1">
    <source>
        <dbReference type="SAM" id="MobiDB-lite"/>
    </source>
</evidence>
<evidence type="ECO:0000313" key="3">
    <source>
        <dbReference type="Proteomes" id="UP000269396"/>
    </source>
</evidence>
<sequence>MDEISESNHVYILPIWLSTNIPLHIIKDRKNDRRIKSFQISSNHSKRLTNSLDNNNNEDEKEEECIYSETTTSKLNISL</sequence>
<dbReference type="AlphaFoldDB" id="A0A3P8HUE3"/>
<protein>
    <submittedName>
        <fullName evidence="2">Uncharacterized protein</fullName>
    </submittedName>
</protein>
<gene>
    <name evidence="2" type="ORF">SMTD_LOCUS22460</name>
</gene>
<organism evidence="2 3">
    <name type="scientific">Schistosoma mattheei</name>
    <dbReference type="NCBI Taxonomy" id="31246"/>
    <lineage>
        <taxon>Eukaryota</taxon>
        <taxon>Metazoa</taxon>
        <taxon>Spiralia</taxon>
        <taxon>Lophotrochozoa</taxon>
        <taxon>Platyhelminthes</taxon>
        <taxon>Trematoda</taxon>
        <taxon>Digenea</taxon>
        <taxon>Strigeidida</taxon>
        <taxon>Schistosomatoidea</taxon>
        <taxon>Schistosomatidae</taxon>
        <taxon>Schistosoma</taxon>
    </lineage>
</organism>
<name>A0A3P8HUE3_9TREM</name>
<dbReference type="EMBL" id="UZAL01051619">
    <property type="protein sequence ID" value="VDP87368.1"/>
    <property type="molecule type" value="Genomic_DNA"/>
</dbReference>
<feature type="compositionally biased region" description="Acidic residues" evidence="1">
    <location>
        <begin position="56"/>
        <end position="66"/>
    </location>
</feature>
<keyword evidence="3" id="KW-1185">Reference proteome</keyword>
<dbReference type="Proteomes" id="UP000269396">
    <property type="component" value="Unassembled WGS sequence"/>
</dbReference>
<proteinExistence type="predicted"/>